<feature type="domain" description="Bromodomain associated" evidence="8">
    <location>
        <begin position="6"/>
        <end position="77"/>
    </location>
</feature>
<evidence type="ECO:0000256" key="1">
    <source>
        <dbReference type="ARBA" id="ARBA00004123"/>
    </source>
</evidence>
<dbReference type="PANTHER" id="PTHR46469:SF1">
    <property type="entry name" value="TRANSCRIPTION INITIATION FACTOR TFIID SUBUNIT 8"/>
    <property type="match status" value="1"/>
</dbReference>
<dbReference type="GO" id="GO:0006367">
    <property type="term" value="P:transcription initiation at RNA polymerase II promoter"/>
    <property type="evidence" value="ECO:0007669"/>
    <property type="project" value="TreeGrafter"/>
</dbReference>
<evidence type="ECO:0000256" key="2">
    <source>
        <dbReference type="ARBA" id="ARBA00008767"/>
    </source>
</evidence>
<dbReference type="InterPro" id="IPR037818">
    <property type="entry name" value="TAF8"/>
</dbReference>
<dbReference type="Pfam" id="PF07524">
    <property type="entry name" value="Bromo_TP"/>
    <property type="match status" value="1"/>
</dbReference>
<feature type="region of interest" description="Disordered" evidence="7">
    <location>
        <begin position="246"/>
        <end position="278"/>
    </location>
</feature>
<reference evidence="9 10" key="2">
    <citation type="journal article" date="2007" name="PLoS Biol.">
        <title>Principles of genome evolution in the Drosophila melanogaster species group.</title>
        <authorList>
            <person name="Ranz J.M."/>
            <person name="Maurin D."/>
            <person name="Chan Y.S."/>
            <person name="von Grotthuss M."/>
            <person name="Hillier L.W."/>
            <person name="Roote J."/>
            <person name="Ashburner M."/>
            <person name="Bergman C.M."/>
        </authorList>
    </citation>
    <scope>NUCLEOTIDE SEQUENCE [LARGE SCALE GENOMIC DNA]</scope>
    <source>
        <strain evidence="10">Tai18E2 / Tucson 14021-0261.01</strain>
    </source>
</reference>
<gene>
    <name evidence="9" type="primary">Dyak\GE22713</name>
    <name evidence="9" type="synonym">dyak_GLEANR_6454</name>
    <name evidence="9" type="synonym">GE22713</name>
    <name evidence="9" type="ORF">Dyak_GE22713</name>
</gene>
<keyword evidence="10" id="KW-1185">Reference proteome</keyword>
<dbReference type="AlphaFoldDB" id="B4IUL7"/>
<dbReference type="GO" id="GO:0005669">
    <property type="term" value="C:transcription factor TFIID complex"/>
    <property type="evidence" value="ECO:0007669"/>
    <property type="project" value="InterPro"/>
</dbReference>
<evidence type="ECO:0000256" key="7">
    <source>
        <dbReference type="SAM" id="MobiDB-lite"/>
    </source>
</evidence>
<sequence length="278" mass="31194">MNTYDEVMSKVLDKMLASRNCEVVDEVLRQSLLELLRGRLHEIARRTTNWSNHAGRSAPSYFDLERTFTLMNIQVGGLKSICLGQPHSLAAVECPALETPDQDFHKGPQPMLSATKAREMGSTSYIPDYLPPFPGAHTYKNTLIEKITDRSYVAVRNRHAENELNTQKALNAFYLRCYPTISLFENTEGDGSGHVLDLGPFNNVPYSDALMPQSQVFDTDIYASMEVITHKALDCRFLEEPKLRISRPSSENHEGEDVEMEEPSSNEGAGGVSMQDFT</sequence>
<evidence type="ECO:0000313" key="10">
    <source>
        <dbReference type="Proteomes" id="UP000002282"/>
    </source>
</evidence>
<dbReference type="EMBL" id="CH891941">
    <property type="protein sequence ID" value="EDX00081.1"/>
    <property type="molecule type" value="Genomic_DNA"/>
</dbReference>
<protein>
    <recommendedName>
        <fullName evidence="3">Transcription initiation factor TFIID subunit 8</fullName>
    </recommendedName>
</protein>
<dbReference type="PANTHER" id="PTHR46469">
    <property type="entry name" value="TRANSCRIPTION INITIATION FACTOR TFIID SUBUNIT 8"/>
    <property type="match status" value="1"/>
</dbReference>
<evidence type="ECO:0000313" key="9">
    <source>
        <dbReference type="EMBL" id="EDX00081.1"/>
    </source>
</evidence>
<dbReference type="SMART" id="SM00576">
    <property type="entry name" value="BTP"/>
    <property type="match status" value="1"/>
</dbReference>
<dbReference type="InterPro" id="IPR019473">
    <property type="entry name" value="TFIID_su8_C"/>
</dbReference>
<keyword evidence="5" id="KW-0804">Transcription</keyword>
<dbReference type="HOGENOM" id="CLU_1002113_0_0_1"/>
<accession>B4IUL7</accession>
<dbReference type="OrthoDB" id="2193813at2759"/>
<dbReference type="InterPro" id="IPR006565">
    <property type="entry name" value="BTP"/>
</dbReference>
<evidence type="ECO:0000259" key="8">
    <source>
        <dbReference type="SMART" id="SM00576"/>
    </source>
</evidence>
<dbReference type="KEGG" id="dya:Dyak_GE22713"/>
<dbReference type="Proteomes" id="UP000002282">
    <property type="component" value="Unassembled WGS sequence"/>
</dbReference>
<dbReference type="eggNOG" id="KOG4336">
    <property type="taxonomic scope" value="Eukaryota"/>
</dbReference>
<dbReference type="OMA" id="ICLGQPH"/>
<keyword evidence="6" id="KW-0539">Nucleus</keyword>
<evidence type="ECO:0000256" key="6">
    <source>
        <dbReference type="ARBA" id="ARBA00023242"/>
    </source>
</evidence>
<dbReference type="CDD" id="cd08049">
    <property type="entry name" value="TAF8"/>
    <property type="match status" value="1"/>
</dbReference>
<dbReference type="Pfam" id="PF10406">
    <property type="entry name" value="TAF8_C"/>
    <property type="match status" value="1"/>
</dbReference>
<name>B4IUL7_DROYA</name>
<proteinExistence type="inferred from homology"/>
<organism evidence="9 10">
    <name type="scientific">Drosophila yakuba</name>
    <name type="common">Fruit fly</name>
    <dbReference type="NCBI Taxonomy" id="7245"/>
    <lineage>
        <taxon>Eukaryota</taxon>
        <taxon>Metazoa</taxon>
        <taxon>Ecdysozoa</taxon>
        <taxon>Arthropoda</taxon>
        <taxon>Hexapoda</taxon>
        <taxon>Insecta</taxon>
        <taxon>Pterygota</taxon>
        <taxon>Neoptera</taxon>
        <taxon>Endopterygota</taxon>
        <taxon>Diptera</taxon>
        <taxon>Brachycera</taxon>
        <taxon>Muscomorpha</taxon>
        <taxon>Ephydroidea</taxon>
        <taxon>Drosophilidae</taxon>
        <taxon>Drosophila</taxon>
        <taxon>Sophophora</taxon>
    </lineage>
</organism>
<keyword evidence="4" id="KW-0805">Transcription regulation</keyword>
<comment type="subcellular location">
    <subcellularLocation>
        <location evidence="1">Nucleus</location>
    </subcellularLocation>
</comment>
<dbReference type="PhylomeDB" id="B4IUL7"/>
<reference evidence="9 10" key="1">
    <citation type="journal article" date="2007" name="Nature">
        <title>Evolution of genes and genomes on the Drosophila phylogeny.</title>
        <authorList>
            <consortium name="Drosophila 12 Genomes Consortium"/>
            <person name="Clark A.G."/>
            <person name="Eisen M.B."/>
            <person name="Smith D.R."/>
            <person name="Bergman C.M."/>
            <person name="Oliver B."/>
            <person name="Markow T.A."/>
            <person name="Kaufman T.C."/>
            <person name="Kellis M."/>
            <person name="Gelbart W."/>
            <person name="Iyer V.N."/>
            <person name="Pollard D.A."/>
            <person name="Sackton T.B."/>
            <person name="Larracuente A.M."/>
            <person name="Singh N.D."/>
            <person name="Abad J.P."/>
            <person name="Abt D.N."/>
            <person name="Adryan B."/>
            <person name="Aguade M."/>
            <person name="Akashi H."/>
            <person name="Anderson W.W."/>
            <person name="Aquadro C.F."/>
            <person name="Ardell D.H."/>
            <person name="Arguello R."/>
            <person name="Artieri C.G."/>
            <person name="Barbash D.A."/>
            <person name="Barker D."/>
            <person name="Barsanti P."/>
            <person name="Batterham P."/>
            <person name="Batzoglou S."/>
            <person name="Begun D."/>
            <person name="Bhutkar A."/>
            <person name="Blanco E."/>
            <person name="Bosak S.A."/>
            <person name="Bradley R.K."/>
            <person name="Brand A.D."/>
            <person name="Brent M.R."/>
            <person name="Brooks A.N."/>
            <person name="Brown R.H."/>
            <person name="Butlin R.K."/>
            <person name="Caggese C."/>
            <person name="Calvi B.R."/>
            <person name="Bernardo de Carvalho A."/>
            <person name="Caspi A."/>
            <person name="Castrezana S."/>
            <person name="Celniker S.E."/>
            <person name="Chang J.L."/>
            <person name="Chapple C."/>
            <person name="Chatterji S."/>
            <person name="Chinwalla A."/>
            <person name="Civetta A."/>
            <person name="Clifton S.W."/>
            <person name="Comeron J.M."/>
            <person name="Costello J.C."/>
            <person name="Coyne J.A."/>
            <person name="Daub J."/>
            <person name="David R.G."/>
            <person name="Delcher A.L."/>
            <person name="Delehaunty K."/>
            <person name="Do C.B."/>
            <person name="Ebling H."/>
            <person name="Edwards K."/>
            <person name="Eickbush T."/>
            <person name="Evans J.D."/>
            <person name="Filipski A."/>
            <person name="Findeiss S."/>
            <person name="Freyhult E."/>
            <person name="Fulton L."/>
            <person name="Fulton R."/>
            <person name="Garcia A.C."/>
            <person name="Gardiner A."/>
            <person name="Garfield D.A."/>
            <person name="Garvin B.E."/>
            <person name="Gibson G."/>
            <person name="Gilbert D."/>
            <person name="Gnerre S."/>
            <person name="Godfrey J."/>
            <person name="Good R."/>
            <person name="Gotea V."/>
            <person name="Gravely B."/>
            <person name="Greenberg A.J."/>
            <person name="Griffiths-Jones S."/>
            <person name="Gross S."/>
            <person name="Guigo R."/>
            <person name="Gustafson E.A."/>
            <person name="Haerty W."/>
            <person name="Hahn M.W."/>
            <person name="Halligan D.L."/>
            <person name="Halpern A.L."/>
            <person name="Halter G.M."/>
            <person name="Han M.V."/>
            <person name="Heger A."/>
            <person name="Hillier L."/>
            <person name="Hinrichs A.S."/>
            <person name="Holmes I."/>
            <person name="Hoskins R.A."/>
            <person name="Hubisz M.J."/>
            <person name="Hultmark D."/>
            <person name="Huntley M.A."/>
            <person name="Jaffe D.B."/>
            <person name="Jagadeeshan S."/>
            <person name="Jeck W.R."/>
            <person name="Johnson J."/>
            <person name="Jones C.D."/>
            <person name="Jordan W.C."/>
            <person name="Karpen G.H."/>
            <person name="Kataoka E."/>
            <person name="Keightley P.D."/>
            <person name="Kheradpour P."/>
            <person name="Kirkness E.F."/>
            <person name="Koerich L.B."/>
            <person name="Kristiansen K."/>
            <person name="Kudrna D."/>
            <person name="Kulathinal R.J."/>
            <person name="Kumar S."/>
            <person name="Kwok R."/>
            <person name="Lander E."/>
            <person name="Langley C.H."/>
            <person name="Lapoint R."/>
            <person name="Lazzaro B.P."/>
            <person name="Lee S.J."/>
            <person name="Levesque L."/>
            <person name="Li R."/>
            <person name="Lin C.F."/>
            <person name="Lin M.F."/>
            <person name="Lindblad-Toh K."/>
            <person name="Llopart A."/>
            <person name="Long M."/>
            <person name="Low L."/>
            <person name="Lozovsky E."/>
            <person name="Lu J."/>
            <person name="Luo M."/>
            <person name="Machado C.A."/>
            <person name="Makalowski W."/>
            <person name="Marzo M."/>
            <person name="Matsuda M."/>
            <person name="Matzkin L."/>
            <person name="McAllister B."/>
            <person name="McBride C.S."/>
            <person name="McKernan B."/>
            <person name="McKernan K."/>
            <person name="Mendez-Lago M."/>
            <person name="Minx P."/>
            <person name="Mollenhauer M.U."/>
            <person name="Montooth K."/>
            <person name="Mount S.M."/>
            <person name="Mu X."/>
            <person name="Myers E."/>
            <person name="Negre B."/>
            <person name="Newfeld S."/>
            <person name="Nielsen R."/>
            <person name="Noor M.A."/>
            <person name="O'Grady P."/>
            <person name="Pachter L."/>
            <person name="Papaceit M."/>
            <person name="Parisi M.J."/>
            <person name="Parisi M."/>
            <person name="Parts L."/>
            <person name="Pedersen J.S."/>
            <person name="Pesole G."/>
            <person name="Phillippy A.M."/>
            <person name="Ponting C.P."/>
            <person name="Pop M."/>
            <person name="Porcelli D."/>
            <person name="Powell J.R."/>
            <person name="Prohaska S."/>
            <person name="Pruitt K."/>
            <person name="Puig M."/>
            <person name="Quesneville H."/>
            <person name="Ram K.R."/>
            <person name="Rand D."/>
            <person name="Rasmussen M.D."/>
            <person name="Reed L.K."/>
            <person name="Reenan R."/>
            <person name="Reily A."/>
            <person name="Remington K.A."/>
            <person name="Rieger T.T."/>
            <person name="Ritchie M.G."/>
            <person name="Robin C."/>
            <person name="Rogers Y.H."/>
            <person name="Rohde C."/>
            <person name="Rozas J."/>
            <person name="Rubenfield M.J."/>
            <person name="Ruiz A."/>
            <person name="Russo S."/>
            <person name="Salzberg S.L."/>
            <person name="Sanchez-Gracia A."/>
            <person name="Saranga D.J."/>
            <person name="Sato H."/>
            <person name="Schaeffer S.W."/>
            <person name="Schatz M.C."/>
            <person name="Schlenke T."/>
            <person name="Schwartz R."/>
            <person name="Segarra C."/>
            <person name="Singh R.S."/>
            <person name="Sirot L."/>
            <person name="Sirota M."/>
            <person name="Sisneros N.B."/>
            <person name="Smith C.D."/>
            <person name="Smith T.F."/>
            <person name="Spieth J."/>
            <person name="Stage D.E."/>
            <person name="Stark A."/>
            <person name="Stephan W."/>
            <person name="Strausberg R.L."/>
            <person name="Strempel S."/>
            <person name="Sturgill D."/>
            <person name="Sutton G."/>
            <person name="Sutton G.G."/>
            <person name="Tao W."/>
            <person name="Teichmann S."/>
            <person name="Tobari Y.N."/>
            <person name="Tomimura Y."/>
            <person name="Tsolas J.M."/>
            <person name="Valente V.L."/>
            <person name="Venter E."/>
            <person name="Venter J.C."/>
            <person name="Vicario S."/>
            <person name="Vieira F.G."/>
            <person name="Vilella A.J."/>
            <person name="Villasante A."/>
            <person name="Walenz B."/>
            <person name="Wang J."/>
            <person name="Wasserman M."/>
            <person name="Watts T."/>
            <person name="Wilson D."/>
            <person name="Wilson R.K."/>
            <person name="Wing R.A."/>
            <person name="Wolfner M.F."/>
            <person name="Wong A."/>
            <person name="Wong G.K."/>
            <person name="Wu C.I."/>
            <person name="Wu G."/>
            <person name="Yamamoto D."/>
            <person name="Yang H.P."/>
            <person name="Yang S.P."/>
            <person name="Yorke J.A."/>
            <person name="Yoshida K."/>
            <person name="Zdobnov E."/>
            <person name="Zhang P."/>
            <person name="Zhang Y."/>
            <person name="Zimin A.V."/>
            <person name="Baldwin J."/>
            <person name="Abdouelleil A."/>
            <person name="Abdulkadir J."/>
            <person name="Abebe A."/>
            <person name="Abera B."/>
            <person name="Abreu J."/>
            <person name="Acer S.C."/>
            <person name="Aftuck L."/>
            <person name="Alexander A."/>
            <person name="An P."/>
            <person name="Anderson E."/>
            <person name="Anderson S."/>
            <person name="Arachi H."/>
            <person name="Azer M."/>
            <person name="Bachantsang P."/>
            <person name="Barry A."/>
            <person name="Bayul T."/>
            <person name="Berlin A."/>
            <person name="Bessette D."/>
            <person name="Bloom T."/>
            <person name="Blye J."/>
            <person name="Boguslavskiy L."/>
            <person name="Bonnet C."/>
            <person name="Boukhgalter B."/>
            <person name="Bourzgui I."/>
            <person name="Brown A."/>
            <person name="Cahill P."/>
            <person name="Channer S."/>
            <person name="Cheshatsang Y."/>
            <person name="Chuda L."/>
            <person name="Citroen M."/>
            <person name="Collymore A."/>
            <person name="Cooke P."/>
            <person name="Costello M."/>
            <person name="D'Aco K."/>
            <person name="Daza R."/>
            <person name="De Haan G."/>
            <person name="DeGray S."/>
            <person name="DeMaso C."/>
            <person name="Dhargay N."/>
            <person name="Dooley K."/>
            <person name="Dooley E."/>
            <person name="Doricent M."/>
            <person name="Dorje P."/>
            <person name="Dorjee K."/>
            <person name="Dupes A."/>
            <person name="Elong R."/>
            <person name="Falk J."/>
            <person name="Farina A."/>
            <person name="Faro S."/>
            <person name="Ferguson D."/>
            <person name="Fisher S."/>
            <person name="Foley C.D."/>
            <person name="Franke A."/>
            <person name="Friedrich D."/>
            <person name="Gadbois L."/>
            <person name="Gearin G."/>
            <person name="Gearin C.R."/>
            <person name="Giannoukos G."/>
            <person name="Goode T."/>
            <person name="Graham J."/>
            <person name="Grandbois E."/>
            <person name="Grewal S."/>
            <person name="Gyaltsen K."/>
            <person name="Hafez N."/>
            <person name="Hagos B."/>
            <person name="Hall J."/>
            <person name="Henson C."/>
            <person name="Hollinger A."/>
            <person name="Honan T."/>
            <person name="Huard M.D."/>
            <person name="Hughes L."/>
            <person name="Hurhula B."/>
            <person name="Husby M.E."/>
            <person name="Kamat A."/>
            <person name="Kanga B."/>
            <person name="Kashin S."/>
            <person name="Khazanovich D."/>
            <person name="Kisner P."/>
            <person name="Lance K."/>
            <person name="Lara M."/>
            <person name="Lee W."/>
            <person name="Lennon N."/>
            <person name="Letendre F."/>
            <person name="LeVine R."/>
            <person name="Lipovsky A."/>
            <person name="Liu X."/>
            <person name="Liu J."/>
            <person name="Liu S."/>
            <person name="Lokyitsang T."/>
            <person name="Lokyitsang Y."/>
            <person name="Lubonja R."/>
            <person name="Lui A."/>
            <person name="MacDonald P."/>
            <person name="Magnisalis V."/>
            <person name="Maru K."/>
            <person name="Matthews C."/>
            <person name="McCusker W."/>
            <person name="McDonough S."/>
            <person name="Mehta T."/>
            <person name="Meldrim J."/>
            <person name="Meneus L."/>
            <person name="Mihai O."/>
            <person name="Mihalev A."/>
            <person name="Mihova T."/>
            <person name="Mittelman R."/>
            <person name="Mlenga V."/>
            <person name="Montmayeur A."/>
            <person name="Mulrain L."/>
            <person name="Navidi A."/>
            <person name="Naylor J."/>
            <person name="Negash T."/>
            <person name="Nguyen T."/>
            <person name="Nguyen N."/>
            <person name="Nicol R."/>
            <person name="Norbu C."/>
            <person name="Norbu N."/>
            <person name="Novod N."/>
            <person name="O'Neill B."/>
            <person name="Osman S."/>
            <person name="Markiewicz E."/>
            <person name="Oyono O.L."/>
            <person name="Patti C."/>
            <person name="Phunkhang P."/>
            <person name="Pierre F."/>
            <person name="Priest M."/>
            <person name="Raghuraman S."/>
            <person name="Rege F."/>
            <person name="Reyes R."/>
            <person name="Rise C."/>
            <person name="Rogov P."/>
            <person name="Ross K."/>
            <person name="Ryan E."/>
            <person name="Settipalli S."/>
            <person name="Shea T."/>
            <person name="Sherpa N."/>
            <person name="Shi L."/>
            <person name="Shih D."/>
            <person name="Sparrow T."/>
            <person name="Spaulding J."/>
            <person name="Stalker J."/>
            <person name="Stange-Thomann N."/>
            <person name="Stavropoulos S."/>
            <person name="Stone C."/>
            <person name="Strader C."/>
            <person name="Tesfaye S."/>
            <person name="Thomson T."/>
            <person name="Thoulutsang Y."/>
            <person name="Thoulutsang D."/>
            <person name="Topham K."/>
            <person name="Topping I."/>
            <person name="Tsamla T."/>
            <person name="Vassiliev H."/>
            <person name="Vo A."/>
            <person name="Wangchuk T."/>
            <person name="Wangdi T."/>
            <person name="Weiand M."/>
            <person name="Wilkinson J."/>
            <person name="Wilson A."/>
            <person name="Yadav S."/>
            <person name="Young G."/>
            <person name="Yu Q."/>
            <person name="Zembek L."/>
            <person name="Zhong D."/>
            <person name="Zimmer A."/>
            <person name="Zwirko Z."/>
            <person name="Jaffe D.B."/>
            <person name="Alvarez P."/>
            <person name="Brockman W."/>
            <person name="Butler J."/>
            <person name="Chin C."/>
            <person name="Gnerre S."/>
            <person name="Grabherr M."/>
            <person name="Kleber M."/>
            <person name="Mauceli E."/>
            <person name="MacCallum I."/>
        </authorList>
    </citation>
    <scope>NUCLEOTIDE SEQUENCE [LARGE SCALE GENOMIC DNA]</scope>
    <source>
        <strain evidence="10">Tai18E2 / Tucson 14021-0261.01</strain>
    </source>
</reference>
<comment type="similarity">
    <text evidence="2">Belongs to the TAF8 family.</text>
</comment>
<evidence type="ECO:0000256" key="3">
    <source>
        <dbReference type="ARBA" id="ARBA00017307"/>
    </source>
</evidence>
<evidence type="ECO:0000256" key="4">
    <source>
        <dbReference type="ARBA" id="ARBA00023015"/>
    </source>
</evidence>
<evidence type="ECO:0000256" key="5">
    <source>
        <dbReference type="ARBA" id="ARBA00023163"/>
    </source>
</evidence>